<comment type="caution">
    <text evidence="1">The sequence shown here is derived from an EMBL/GenBank/DDBJ whole genome shotgun (WGS) entry which is preliminary data.</text>
</comment>
<sequence length="75" mass="8963">MSDTSKAIFDKIYASLDKIDERDQLARELAEMVRDMYYHVPGDYEESPKGRKQFYLATLRIKSRELLKLYEEEKP</sequence>
<evidence type="ECO:0000313" key="1">
    <source>
        <dbReference type="EMBL" id="KKN24718.1"/>
    </source>
</evidence>
<proteinExistence type="predicted"/>
<name>A0A0F9S5X1_9ZZZZ</name>
<dbReference type="EMBL" id="LAZR01002862">
    <property type="protein sequence ID" value="KKN24718.1"/>
    <property type="molecule type" value="Genomic_DNA"/>
</dbReference>
<reference evidence="1" key="1">
    <citation type="journal article" date="2015" name="Nature">
        <title>Complex archaea that bridge the gap between prokaryotes and eukaryotes.</title>
        <authorList>
            <person name="Spang A."/>
            <person name="Saw J.H."/>
            <person name="Jorgensen S.L."/>
            <person name="Zaremba-Niedzwiedzka K."/>
            <person name="Martijn J."/>
            <person name="Lind A.E."/>
            <person name="van Eijk R."/>
            <person name="Schleper C."/>
            <person name="Guy L."/>
            <person name="Ettema T.J."/>
        </authorList>
    </citation>
    <scope>NUCLEOTIDE SEQUENCE</scope>
</reference>
<gene>
    <name evidence="1" type="ORF">LCGC14_0892210</name>
</gene>
<accession>A0A0F9S5X1</accession>
<dbReference type="AlphaFoldDB" id="A0A0F9S5X1"/>
<protein>
    <submittedName>
        <fullName evidence="1">Uncharacterized protein</fullName>
    </submittedName>
</protein>
<organism evidence="1">
    <name type="scientific">marine sediment metagenome</name>
    <dbReference type="NCBI Taxonomy" id="412755"/>
    <lineage>
        <taxon>unclassified sequences</taxon>
        <taxon>metagenomes</taxon>
        <taxon>ecological metagenomes</taxon>
    </lineage>
</organism>